<dbReference type="Pfam" id="PF02110">
    <property type="entry name" value="HK"/>
    <property type="match status" value="1"/>
</dbReference>
<dbReference type="GO" id="GO:0009228">
    <property type="term" value="P:thiamine biosynthetic process"/>
    <property type="evidence" value="ECO:0007669"/>
    <property type="project" value="UniProtKB-KW"/>
</dbReference>
<comment type="pathway">
    <text evidence="3 11">Cofactor biosynthesis; thiamine diphosphate biosynthesis; 4-methyl-5-(2-phosphoethyl)-thiazole from 5-(2-hydroxyethyl)-4-methylthiazole: step 1/1.</text>
</comment>
<dbReference type="CDD" id="cd01170">
    <property type="entry name" value="THZ_kinase"/>
    <property type="match status" value="1"/>
</dbReference>
<evidence type="ECO:0000256" key="1">
    <source>
        <dbReference type="ARBA" id="ARBA00001771"/>
    </source>
</evidence>
<dbReference type="EC" id="2.7.1.50" evidence="11"/>
<dbReference type="Gene3D" id="3.40.1190.20">
    <property type="match status" value="1"/>
</dbReference>
<dbReference type="NCBIfam" id="NF006830">
    <property type="entry name" value="PRK09355.1"/>
    <property type="match status" value="1"/>
</dbReference>
<reference evidence="12 13" key="1">
    <citation type="submission" date="2016-10" db="EMBL/GenBank/DDBJ databases">
        <authorList>
            <person name="de Groot N.N."/>
        </authorList>
    </citation>
    <scope>NUCLEOTIDE SEQUENCE [LARGE SCALE GENOMIC DNA]</scope>
    <source>
        <strain evidence="12 13">DSM 2872</strain>
    </source>
</reference>
<comment type="catalytic activity">
    <reaction evidence="1 11">
        <text>5-(2-hydroxyethyl)-4-methylthiazole + ATP = 4-methyl-5-(2-phosphooxyethyl)-thiazole + ADP + H(+)</text>
        <dbReference type="Rhea" id="RHEA:24212"/>
        <dbReference type="ChEBI" id="CHEBI:15378"/>
        <dbReference type="ChEBI" id="CHEBI:17957"/>
        <dbReference type="ChEBI" id="CHEBI:30616"/>
        <dbReference type="ChEBI" id="CHEBI:58296"/>
        <dbReference type="ChEBI" id="CHEBI:456216"/>
        <dbReference type="EC" id="2.7.1.50"/>
    </reaction>
</comment>
<keyword evidence="8 11" id="KW-0067">ATP-binding</keyword>
<dbReference type="OrthoDB" id="9778146at2"/>
<protein>
    <recommendedName>
        <fullName evidence="11">Hydroxyethylthiazole kinase</fullName>
        <ecNumber evidence="11">2.7.1.50</ecNumber>
    </recommendedName>
    <alternativeName>
        <fullName evidence="11">4-methyl-5-beta-hydroxyethylthiazole kinase</fullName>
        <shortName evidence="11">TH kinase</shortName>
        <shortName evidence="11">Thz kinase</shortName>
    </alternativeName>
</protein>
<dbReference type="AlphaFoldDB" id="A0A1H3ZU45"/>
<name>A0A1H3ZU45_SELRU</name>
<feature type="binding site" evidence="11">
    <location>
        <position position="169"/>
    </location>
    <ligand>
        <name>ATP</name>
        <dbReference type="ChEBI" id="CHEBI:30616"/>
    </ligand>
</feature>
<comment type="similarity">
    <text evidence="11">Belongs to the Thz kinase family.</text>
</comment>
<dbReference type="EMBL" id="FNQG01000012">
    <property type="protein sequence ID" value="SEA26802.1"/>
    <property type="molecule type" value="Genomic_DNA"/>
</dbReference>
<dbReference type="PIRSF" id="PIRSF000513">
    <property type="entry name" value="Thz_kinase"/>
    <property type="match status" value="1"/>
</dbReference>
<keyword evidence="9 11" id="KW-0460">Magnesium</keyword>
<comment type="cofactor">
    <cofactor evidence="2 11">
        <name>Mg(2+)</name>
        <dbReference type="ChEBI" id="CHEBI:18420"/>
    </cofactor>
</comment>
<sequence length="272" mass="28861">MFNIWENIRKNTPLIHHITNYVTVNDVANITLACGASPVMADDVEEAAEITQLAAGLCLNIGTLNQRTIPAMLSAARKAKELNHPVVLDPVGAGATKLRTQTALDILQTNSIICVRGNISEIKTLIHGTGNTKGVDAAAVDCVTEENLDHSCEFAKQAAQKLNTIVAITGAIDLVANTKNCYIIRNGHPEMSRITGTGCQCSALVAACIAASPAKPLEAAAVAVMAMGLAGEIAHKHLLPHEGNATYRNRIIDAICHLTAEELTKGAKYEIR</sequence>
<evidence type="ECO:0000313" key="12">
    <source>
        <dbReference type="EMBL" id="SEA26802.1"/>
    </source>
</evidence>
<dbReference type="Proteomes" id="UP000183469">
    <property type="component" value="Unassembled WGS sequence"/>
</dbReference>
<dbReference type="GO" id="GO:0004417">
    <property type="term" value="F:hydroxyethylthiazole kinase activity"/>
    <property type="evidence" value="ECO:0007669"/>
    <property type="project" value="UniProtKB-UniRule"/>
</dbReference>
<keyword evidence="6 11" id="KW-0547">Nucleotide-binding</keyword>
<dbReference type="GO" id="GO:0009229">
    <property type="term" value="P:thiamine diphosphate biosynthetic process"/>
    <property type="evidence" value="ECO:0007669"/>
    <property type="project" value="UniProtKB-UniRule"/>
</dbReference>
<evidence type="ECO:0000256" key="11">
    <source>
        <dbReference type="HAMAP-Rule" id="MF_00228"/>
    </source>
</evidence>
<feature type="binding site" evidence="11">
    <location>
        <position position="40"/>
    </location>
    <ligand>
        <name>substrate</name>
    </ligand>
</feature>
<keyword evidence="5 11" id="KW-0479">Metal-binding</keyword>
<evidence type="ECO:0000256" key="9">
    <source>
        <dbReference type="ARBA" id="ARBA00022842"/>
    </source>
</evidence>
<gene>
    <name evidence="11" type="primary">thiM</name>
    <name evidence="12" type="ORF">SAMN05660648_02587</name>
</gene>
<evidence type="ECO:0000256" key="8">
    <source>
        <dbReference type="ARBA" id="ARBA00022840"/>
    </source>
</evidence>
<evidence type="ECO:0000256" key="7">
    <source>
        <dbReference type="ARBA" id="ARBA00022777"/>
    </source>
</evidence>
<evidence type="ECO:0000256" key="6">
    <source>
        <dbReference type="ARBA" id="ARBA00022741"/>
    </source>
</evidence>
<dbReference type="InterPro" id="IPR000417">
    <property type="entry name" value="Hyethyz_kinase"/>
</dbReference>
<keyword evidence="4 11" id="KW-0808">Transferase</keyword>
<evidence type="ECO:0000313" key="13">
    <source>
        <dbReference type="Proteomes" id="UP000183469"/>
    </source>
</evidence>
<evidence type="ECO:0000256" key="5">
    <source>
        <dbReference type="ARBA" id="ARBA00022723"/>
    </source>
</evidence>
<dbReference type="UniPathway" id="UPA00060">
    <property type="reaction ID" value="UER00139"/>
</dbReference>
<keyword evidence="7 11" id="KW-0418">Kinase</keyword>
<feature type="binding site" evidence="11">
    <location>
        <position position="116"/>
    </location>
    <ligand>
        <name>ATP</name>
        <dbReference type="ChEBI" id="CHEBI:30616"/>
    </ligand>
</feature>
<dbReference type="GO" id="GO:0000287">
    <property type="term" value="F:magnesium ion binding"/>
    <property type="evidence" value="ECO:0007669"/>
    <property type="project" value="UniProtKB-UniRule"/>
</dbReference>
<evidence type="ECO:0000256" key="3">
    <source>
        <dbReference type="ARBA" id="ARBA00004868"/>
    </source>
</evidence>
<dbReference type="InterPro" id="IPR029056">
    <property type="entry name" value="Ribokinase-like"/>
</dbReference>
<comment type="function">
    <text evidence="11">Catalyzes the phosphorylation of the hydroxyl group of 4-methyl-5-beta-hydroxyethylthiazole (THZ).</text>
</comment>
<organism evidence="12 13">
    <name type="scientific">Selenomonas ruminantium</name>
    <dbReference type="NCBI Taxonomy" id="971"/>
    <lineage>
        <taxon>Bacteria</taxon>
        <taxon>Bacillati</taxon>
        <taxon>Bacillota</taxon>
        <taxon>Negativicutes</taxon>
        <taxon>Selenomonadales</taxon>
        <taxon>Selenomonadaceae</taxon>
        <taxon>Selenomonas</taxon>
    </lineage>
</organism>
<evidence type="ECO:0000256" key="2">
    <source>
        <dbReference type="ARBA" id="ARBA00001946"/>
    </source>
</evidence>
<accession>A0A1H3ZU45</accession>
<evidence type="ECO:0000256" key="10">
    <source>
        <dbReference type="ARBA" id="ARBA00022977"/>
    </source>
</evidence>
<keyword evidence="10 11" id="KW-0784">Thiamine biosynthesis</keyword>
<feature type="binding site" evidence="11">
    <location>
        <position position="196"/>
    </location>
    <ligand>
        <name>substrate</name>
    </ligand>
</feature>
<dbReference type="SUPFAM" id="SSF53613">
    <property type="entry name" value="Ribokinase-like"/>
    <property type="match status" value="1"/>
</dbReference>
<evidence type="ECO:0000256" key="4">
    <source>
        <dbReference type="ARBA" id="ARBA00022679"/>
    </source>
</evidence>
<dbReference type="PRINTS" id="PR01099">
    <property type="entry name" value="HYETHTZKNASE"/>
</dbReference>
<proteinExistence type="inferred from homology"/>
<dbReference type="GO" id="GO:0005524">
    <property type="term" value="F:ATP binding"/>
    <property type="evidence" value="ECO:0007669"/>
    <property type="project" value="UniProtKB-UniRule"/>
</dbReference>
<dbReference type="HAMAP" id="MF_00228">
    <property type="entry name" value="Thz_kinase"/>
    <property type="match status" value="1"/>
</dbReference>